<dbReference type="Proteomes" id="UP000265848">
    <property type="component" value="Unassembled WGS sequence"/>
</dbReference>
<evidence type="ECO:0000256" key="1">
    <source>
        <dbReference type="SAM" id="MobiDB-lite"/>
    </source>
</evidence>
<sequence>MSDTLTTPGAHTRMGSNSGQPMTRRDGIAKVTGTATYAADNRPEGLLHAVYAMSSVARGRVTALDVAAALAHPGVVHVMTPENRPPLAQDPDDKPEGSMALRIEALQNSSVRYVGQPIALVVAETLEAATEGARLLAPVYAVEPARIGFDAGEAFEPESTGFGGQPNIDIGDIAAGRAAGTRHLDQTYETPLQYHNAMEPHAIVAQWQDDHLTIDTPNQAIVMARAAFAAFFDIPAENVLLRSPYLGGGFGSKALPIGPQILAILAARELQRPVKLALRRDQMFGPVQHRGATRQRMQLDMDDTGRLTLLDHHTTATTSSFDTFIEGASAASRNTYASPAIATSHSGVRVDTGTPGAVRAPGEASGSAALECAMDEAAELMGLDPLDFRLRNYAETDPQTGKPFSSKALRECYEAGAKAFGWQNRPLAPRQMRDDQGHLVGWGMGTSLFGAHMNKAQARAVLRADGSAMIATAGADMGQGAWTALAQIAADGLGLDIDKIDFRSGESSLPNGGIAGGSGHTATAGSALFAAGEDVIRQLADLATADPASPLFGAGNAGVVARQGRLHRADDESRSESYNEIMAKAGISELEGKGEGARDPGHAESRAMFSHGAVFAEVRVDPDLGQVRVSRLIGAFAAGRIINPHLARSQLLGGMIWGLGFALMEEGIHDKRTGRPVNGDLAGYHVPVNADAPMVEALMIHEDDAFVNPLGVKGVGELGITGTVGAIANAVWHATGVRPRSFPIHMETLIG</sequence>
<feature type="region of interest" description="Disordered" evidence="1">
    <location>
        <begin position="1"/>
        <end position="25"/>
    </location>
</feature>
<accession>A0A399IYL8</accession>
<protein>
    <submittedName>
        <fullName evidence="3">Xanthine dehydrogenase family protein molybdopterin-binding subunit</fullName>
    </submittedName>
</protein>
<evidence type="ECO:0000313" key="3">
    <source>
        <dbReference type="EMBL" id="RII38090.1"/>
    </source>
</evidence>
<dbReference type="InterPro" id="IPR036856">
    <property type="entry name" value="Ald_Oxase/Xan_DH_a/b_sf"/>
</dbReference>
<dbReference type="PANTHER" id="PTHR11908:SF153">
    <property type="entry name" value="DEHYDROGENASE"/>
    <property type="match status" value="1"/>
</dbReference>
<evidence type="ECO:0000259" key="2">
    <source>
        <dbReference type="SMART" id="SM01008"/>
    </source>
</evidence>
<dbReference type="Gene3D" id="3.90.1170.50">
    <property type="entry name" value="Aldehyde oxidase/xanthine dehydrogenase, a/b hammerhead"/>
    <property type="match status" value="1"/>
</dbReference>
<dbReference type="SUPFAM" id="SSF54665">
    <property type="entry name" value="CO dehydrogenase molybdoprotein N-domain-like"/>
    <property type="match status" value="1"/>
</dbReference>
<name>A0A399IYL8_9RHOB</name>
<dbReference type="InterPro" id="IPR008274">
    <property type="entry name" value="AldOxase/xan_DH_MoCoBD1"/>
</dbReference>
<dbReference type="Pfam" id="PF02738">
    <property type="entry name" value="MoCoBD_1"/>
    <property type="match status" value="1"/>
</dbReference>
<dbReference type="InterPro" id="IPR046867">
    <property type="entry name" value="AldOxase/xan_DH_MoCoBD2"/>
</dbReference>
<dbReference type="InterPro" id="IPR037165">
    <property type="entry name" value="AldOxase/xan_DH_Mopterin-bd_sf"/>
</dbReference>
<dbReference type="EMBL" id="QWJJ01000012">
    <property type="protein sequence ID" value="RII38090.1"/>
    <property type="molecule type" value="Genomic_DNA"/>
</dbReference>
<dbReference type="SMART" id="SM01008">
    <property type="entry name" value="Ald_Xan_dh_C"/>
    <property type="match status" value="1"/>
</dbReference>
<dbReference type="Pfam" id="PF01315">
    <property type="entry name" value="Ald_Xan_dh_C"/>
    <property type="match status" value="1"/>
</dbReference>
<feature type="compositionally biased region" description="Polar residues" evidence="1">
    <location>
        <begin position="1"/>
        <end position="21"/>
    </location>
</feature>
<dbReference type="OrthoDB" id="8428274at2"/>
<proteinExistence type="predicted"/>
<reference evidence="3 4" key="1">
    <citation type="submission" date="2018-08" db="EMBL/GenBank/DDBJ databases">
        <title>Pseudooceanicola sediminis CY03 in the family Rhodobacteracea.</title>
        <authorList>
            <person name="Zhang Y.-J."/>
        </authorList>
    </citation>
    <scope>NUCLEOTIDE SEQUENCE [LARGE SCALE GENOMIC DNA]</scope>
    <source>
        <strain evidence="3 4">CY03</strain>
    </source>
</reference>
<keyword evidence="4" id="KW-1185">Reference proteome</keyword>
<dbReference type="InterPro" id="IPR000674">
    <property type="entry name" value="Ald_Oxase/Xan_DH_a/b"/>
</dbReference>
<gene>
    <name evidence="3" type="ORF">DL237_14235</name>
</gene>
<feature type="domain" description="Aldehyde oxidase/xanthine dehydrogenase a/b hammerhead" evidence="2">
    <location>
        <begin position="32"/>
        <end position="144"/>
    </location>
</feature>
<dbReference type="Gene3D" id="3.30.365.10">
    <property type="entry name" value="Aldehyde oxidase/xanthine dehydrogenase, molybdopterin binding domain"/>
    <property type="match status" value="4"/>
</dbReference>
<dbReference type="SUPFAM" id="SSF56003">
    <property type="entry name" value="Molybdenum cofactor-binding domain"/>
    <property type="match status" value="1"/>
</dbReference>
<dbReference type="PANTHER" id="PTHR11908">
    <property type="entry name" value="XANTHINE DEHYDROGENASE"/>
    <property type="match status" value="1"/>
</dbReference>
<dbReference type="InterPro" id="IPR016208">
    <property type="entry name" value="Ald_Oxase/xanthine_DH-like"/>
</dbReference>
<organism evidence="3 4">
    <name type="scientific">Pseudooceanicola sediminis</name>
    <dbReference type="NCBI Taxonomy" id="2211117"/>
    <lineage>
        <taxon>Bacteria</taxon>
        <taxon>Pseudomonadati</taxon>
        <taxon>Pseudomonadota</taxon>
        <taxon>Alphaproteobacteria</taxon>
        <taxon>Rhodobacterales</taxon>
        <taxon>Paracoccaceae</taxon>
        <taxon>Pseudooceanicola</taxon>
    </lineage>
</organism>
<dbReference type="RefSeq" id="WP_119399741.1">
    <property type="nucleotide sequence ID" value="NZ_QWJJ01000012.1"/>
</dbReference>
<evidence type="ECO:0000313" key="4">
    <source>
        <dbReference type="Proteomes" id="UP000265848"/>
    </source>
</evidence>
<dbReference type="GO" id="GO:0016491">
    <property type="term" value="F:oxidoreductase activity"/>
    <property type="evidence" value="ECO:0007669"/>
    <property type="project" value="InterPro"/>
</dbReference>
<dbReference type="Pfam" id="PF20256">
    <property type="entry name" value="MoCoBD_2"/>
    <property type="match status" value="1"/>
</dbReference>
<dbReference type="GO" id="GO:0005506">
    <property type="term" value="F:iron ion binding"/>
    <property type="evidence" value="ECO:0007669"/>
    <property type="project" value="InterPro"/>
</dbReference>
<comment type="caution">
    <text evidence="3">The sequence shown here is derived from an EMBL/GenBank/DDBJ whole genome shotgun (WGS) entry which is preliminary data.</text>
</comment>
<dbReference type="AlphaFoldDB" id="A0A399IYL8"/>